<reference evidence="4" key="2">
    <citation type="submission" date="2025-09" db="UniProtKB">
        <authorList>
            <consortium name="Ensembl"/>
        </authorList>
    </citation>
    <scope>IDENTIFICATION</scope>
</reference>
<dbReference type="GO" id="GO:0005829">
    <property type="term" value="C:cytosol"/>
    <property type="evidence" value="ECO:0007669"/>
    <property type="project" value="TreeGrafter"/>
</dbReference>
<keyword evidence="3" id="KW-0342">GTP-binding</keyword>
<organism evidence="4 5">
    <name type="scientific">Marmota marmota marmota</name>
    <name type="common">Alpine marmot</name>
    <dbReference type="NCBI Taxonomy" id="9994"/>
    <lineage>
        <taxon>Eukaryota</taxon>
        <taxon>Metazoa</taxon>
        <taxon>Chordata</taxon>
        <taxon>Craniata</taxon>
        <taxon>Vertebrata</taxon>
        <taxon>Euteleostomi</taxon>
        <taxon>Mammalia</taxon>
        <taxon>Eutheria</taxon>
        <taxon>Euarchontoglires</taxon>
        <taxon>Glires</taxon>
        <taxon>Rodentia</taxon>
        <taxon>Sciuromorpha</taxon>
        <taxon>Sciuridae</taxon>
        <taxon>Xerinae</taxon>
        <taxon>Marmotini</taxon>
        <taxon>Marmota</taxon>
    </lineage>
</organism>
<evidence type="ECO:0000313" key="5">
    <source>
        <dbReference type="Proteomes" id="UP000694407"/>
    </source>
</evidence>
<dbReference type="Proteomes" id="UP000694407">
    <property type="component" value="Unplaced"/>
</dbReference>
<dbReference type="GO" id="GO:0003743">
    <property type="term" value="F:translation initiation factor activity"/>
    <property type="evidence" value="ECO:0007669"/>
    <property type="project" value="TreeGrafter"/>
</dbReference>
<accession>A0A8C6A6I4</accession>
<dbReference type="GO" id="GO:0005850">
    <property type="term" value="C:eukaryotic translation initiation factor 2 complex"/>
    <property type="evidence" value="ECO:0007669"/>
    <property type="project" value="TreeGrafter"/>
</dbReference>
<sequence length="95" mass="10457">MAGGKAGATLGQTHLSRQNLATLDVTKLTPLSHEVISRQATINIAGNESCPQPQTSEHIAAIEIMKLKHILILQNKIDFRRSSQYSIFCSAEIHY</sequence>
<dbReference type="GO" id="GO:0005525">
    <property type="term" value="F:GTP binding"/>
    <property type="evidence" value="ECO:0007669"/>
    <property type="project" value="UniProtKB-KW"/>
</dbReference>
<reference evidence="4" key="1">
    <citation type="submission" date="2025-08" db="UniProtKB">
        <authorList>
            <consortium name="Ensembl"/>
        </authorList>
    </citation>
    <scope>IDENTIFICATION</scope>
</reference>
<dbReference type="Ensembl" id="ENSMMMT00000027610.1">
    <property type="protein sequence ID" value="ENSMMMP00000024391.1"/>
    <property type="gene ID" value="ENSMMMG00000021345.1"/>
</dbReference>
<protein>
    <submittedName>
        <fullName evidence="4">Uncharacterized protein</fullName>
    </submittedName>
</protein>
<evidence type="ECO:0000256" key="2">
    <source>
        <dbReference type="ARBA" id="ARBA00022917"/>
    </source>
</evidence>
<dbReference type="GO" id="GO:0000049">
    <property type="term" value="F:tRNA binding"/>
    <property type="evidence" value="ECO:0007669"/>
    <property type="project" value="TreeGrafter"/>
</dbReference>
<dbReference type="Gene3D" id="3.40.50.300">
    <property type="entry name" value="P-loop containing nucleotide triphosphate hydrolases"/>
    <property type="match status" value="1"/>
</dbReference>
<dbReference type="AlphaFoldDB" id="A0A8C6A6I4"/>
<dbReference type="InterPro" id="IPR027417">
    <property type="entry name" value="P-loop_NTPase"/>
</dbReference>
<keyword evidence="2" id="KW-0648">Protein biosynthesis</keyword>
<dbReference type="GeneTree" id="ENSGT00550000074801"/>
<dbReference type="GO" id="GO:0001731">
    <property type="term" value="P:formation of translation preinitiation complex"/>
    <property type="evidence" value="ECO:0007669"/>
    <property type="project" value="TreeGrafter"/>
</dbReference>
<keyword evidence="5" id="KW-1185">Reference proteome</keyword>
<evidence type="ECO:0000256" key="3">
    <source>
        <dbReference type="ARBA" id="ARBA00023134"/>
    </source>
</evidence>
<name>A0A8C6A6I4_MARMA</name>
<evidence type="ECO:0000313" key="4">
    <source>
        <dbReference type="Ensembl" id="ENSMMMP00000024391.1"/>
    </source>
</evidence>
<proteinExistence type="predicted"/>
<evidence type="ECO:0000256" key="1">
    <source>
        <dbReference type="ARBA" id="ARBA00022741"/>
    </source>
</evidence>
<keyword evidence="1" id="KW-0547">Nucleotide-binding</keyword>
<dbReference type="PANTHER" id="PTHR42854:SF3">
    <property type="entry name" value="EUKARYOTIC TRANSLATION INITIATION FACTOR 2 SUBUNIT 3-RELATED"/>
    <property type="match status" value="1"/>
</dbReference>
<dbReference type="InterPro" id="IPR050543">
    <property type="entry name" value="eIF2G"/>
</dbReference>
<dbReference type="PANTHER" id="PTHR42854">
    <property type="entry name" value="EUKARYOTIC TRANSLATION INITIATION FACTOR 2 SUBUNIT 3 FAMILY MEMBER"/>
    <property type="match status" value="1"/>
</dbReference>